<feature type="compositionally biased region" description="Acidic residues" evidence="1">
    <location>
        <begin position="147"/>
        <end position="184"/>
    </location>
</feature>
<proteinExistence type="predicted"/>
<reference evidence="2 3" key="1">
    <citation type="journal article" date="2021" name="J. Hered.">
        <title>A chromosome-level genome assembly of the parasitoid wasp, Cotesia glomerata (Hymenoptera: Braconidae).</title>
        <authorList>
            <person name="Pinto B.J."/>
            <person name="Weis J.J."/>
            <person name="Gamble T."/>
            <person name="Ode P.J."/>
            <person name="Paul R."/>
            <person name="Zaspel J.M."/>
        </authorList>
    </citation>
    <scope>NUCLEOTIDE SEQUENCE [LARGE SCALE GENOMIC DNA]</scope>
    <source>
        <strain evidence="2">CgM1</strain>
    </source>
</reference>
<dbReference type="AlphaFoldDB" id="A0AAV7J774"/>
<accession>A0AAV7J774</accession>
<protein>
    <submittedName>
        <fullName evidence="2">Uncharacterized protein</fullName>
    </submittedName>
</protein>
<organism evidence="2 3">
    <name type="scientific">Cotesia glomerata</name>
    <name type="common">Lepidopteran parasitic wasp</name>
    <name type="synonym">Apanteles glomeratus</name>
    <dbReference type="NCBI Taxonomy" id="32391"/>
    <lineage>
        <taxon>Eukaryota</taxon>
        <taxon>Metazoa</taxon>
        <taxon>Ecdysozoa</taxon>
        <taxon>Arthropoda</taxon>
        <taxon>Hexapoda</taxon>
        <taxon>Insecta</taxon>
        <taxon>Pterygota</taxon>
        <taxon>Neoptera</taxon>
        <taxon>Endopterygota</taxon>
        <taxon>Hymenoptera</taxon>
        <taxon>Apocrita</taxon>
        <taxon>Ichneumonoidea</taxon>
        <taxon>Braconidae</taxon>
        <taxon>Microgastrinae</taxon>
        <taxon>Cotesia</taxon>
    </lineage>
</organism>
<evidence type="ECO:0000313" key="2">
    <source>
        <dbReference type="EMBL" id="KAH0567057.1"/>
    </source>
</evidence>
<gene>
    <name evidence="2" type="ORF">KQX54_006406</name>
</gene>
<feature type="compositionally biased region" description="Basic and acidic residues" evidence="1">
    <location>
        <begin position="132"/>
        <end position="146"/>
    </location>
</feature>
<evidence type="ECO:0000313" key="3">
    <source>
        <dbReference type="Proteomes" id="UP000826195"/>
    </source>
</evidence>
<dbReference type="EMBL" id="JAHXZJ010000001">
    <property type="protein sequence ID" value="KAH0567057.1"/>
    <property type="molecule type" value="Genomic_DNA"/>
</dbReference>
<comment type="caution">
    <text evidence="2">The sequence shown here is derived from an EMBL/GenBank/DDBJ whole genome shotgun (WGS) entry which is preliminary data.</text>
</comment>
<sequence length="191" mass="21821">MFPFHPASSNNLRSGISIPRGHSTAKEIILPSDCYWIAQNVGYPVTNISDPNSNYVTFLEVPRMNHEWIHHPNAIQMSQNYTPLIERPSFVYQDTRIHPEVSRQANQSTDKKSSGSDTSYSSVNSLTYSASDKLKSGNKKDPLIKEDTDENEEEEDDDEDDDDEDYNEEEEEDDDEDEEVDEDDHSINITS</sequence>
<keyword evidence="3" id="KW-1185">Reference proteome</keyword>
<name>A0AAV7J774_COTGL</name>
<feature type="region of interest" description="Disordered" evidence="1">
    <location>
        <begin position="99"/>
        <end position="191"/>
    </location>
</feature>
<dbReference type="Proteomes" id="UP000826195">
    <property type="component" value="Unassembled WGS sequence"/>
</dbReference>
<evidence type="ECO:0000256" key="1">
    <source>
        <dbReference type="SAM" id="MobiDB-lite"/>
    </source>
</evidence>